<dbReference type="Proteomes" id="UP001143910">
    <property type="component" value="Unassembled WGS sequence"/>
</dbReference>
<protein>
    <submittedName>
        <fullName evidence="1">Uncharacterized protein</fullName>
    </submittedName>
</protein>
<evidence type="ECO:0000313" key="1">
    <source>
        <dbReference type="EMBL" id="KAJ2979797.1"/>
    </source>
</evidence>
<accession>A0ACC1NKJ0</accession>
<name>A0ACC1NKJ0_9HYPO</name>
<organism evidence="1 2">
    <name type="scientific">Zarea fungicola</name>
    <dbReference type="NCBI Taxonomy" id="93591"/>
    <lineage>
        <taxon>Eukaryota</taxon>
        <taxon>Fungi</taxon>
        <taxon>Dikarya</taxon>
        <taxon>Ascomycota</taxon>
        <taxon>Pezizomycotina</taxon>
        <taxon>Sordariomycetes</taxon>
        <taxon>Hypocreomycetidae</taxon>
        <taxon>Hypocreales</taxon>
        <taxon>Cordycipitaceae</taxon>
        <taxon>Zarea</taxon>
    </lineage>
</organism>
<reference evidence="1" key="1">
    <citation type="submission" date="2022-08" db="EMBL/GenBank/DDBJ databases">
        <title>Genome Sequence of Lecanicillium fungicola.</title>
        <authorList>
            <person name="Buettner E."/>
        </authorList>
    </citation>
    <scope>NUCLEOTIDE SEQUENCE</scope>
    <source>
        <strain evidence="1">Babe33</strain>
    </source>
</reference>
<comment type="caution">
    <text evidence="1">The sequence shown here is derived from an EMBL/GenBank/DDBJ whole genome shotgun (WGS) entry which is preliminary data.</text>
</comment>
<sequence>MREHIGRGIALAESLDAKLASRPDLFTMFTRARFALLSFRVVGRDDAEVNARTERLYDTLNASGKVYLTSTVVNGQVAIRVSTSTAAVREEHIQATFELIVKETEALLAKE</sequence>
<dbReference type="EMBL" id="JANJQO010000251">
    <property type="protein sequence ID" value="KAJ2979797.1"/>
    <property type="molecule type" value="Genomic_DNA"/>
</dbReference>
<keyword evidence="2" id="KW-1185">Reference proteome</keyword>
<evidence type="ECO:0000313" key="2">
    <source>
        <dbReference type="Proteomes" id="UP001143910"/>
    </source>
</evidence>
<proteinExistence type="predicted"/>
<gene>
    <name evidence="1" type="ORF">NQ176_g3038</name>
</gene>